<keyword evidence="2" id="KW-1185">Reference proteome</keyword>
<dbReference type="Proteomes" id="UP001174210">
    <property type="component" value="Unassembled WGS sequence"/>
</dbReference>
<comment type="caution">
    <text evidence="1">The sequence shown here is derived from an EMBL/GenBank/DDBJ whole genome shotgun (WGS) entry which is preliminary data.</text>
</comment>
<name>A0ABT8J2L6_9MICO</name>
<gene>
    <name evidence="1" type="ORF">P5G59_16955</name>
</gene>
<evidence type="ECO:0000313" key="1">
    <source>
        <dbReference type="EMBL" id="MDN4598846.1"/>
    </source>
</evidence>
<reference evidence="1" key="1">
    <citation type="submission" date="2023-03" db="EMBL/GenBank/DDBJ databases">
        <title>MT1 and MT2 Draft Genomes of Novel Species.</title>
        <authorList>
            <person name="Venkateswaran K."/>
        </authorList>
    </citation>
    <scope>NUCLEOTIDE SEQUENCE</scope>
    <source>
        <strain evidence="1">F6_8S_P_1A</strain>
    </source>
</reference>
<evidence type="ECO:0000313" key="2">
    <source>
        <dbReference type="Proteomes" id="UP001174210"/>
    </source>
</evidence>
<proteinExistence type="predicted"/>
<accession>A0ABT8J2L6</accession>
<protein>
    <submittedName>
        <fullName evidence="1">Uncharacterized protein</fullName>
    </submittedName>
</protein>
<dbReference type="EMBL" id="JAROCB010000005">
    <property type="protein sequence ID" value="MDN4598846.1"/>
    <property type="molecule type" value="Genomic_DNA"/>
</dbReference>
<dbReference type="RefSeq" id="WP_301220196.1">
    <property type="nucleotide sequence ID" value="NZ_JAROCB010000005.1"/>
</dbReference>
<sequence>MVDIEVKPFILNDVDLTLDGNGYASAVNNVEIAPNGGQLVTFKGMKKGSVFNFPTEPTWQVTLGFAQDYETANSLGMYLFQHYGETVPGTFTPKTGGGHWEFDAILVPGSIGGAGDAVATASVTLGCAGKPEWVPAAG</sequence>
<organism evidence="1 2">
    <name type="scientific">Leifsonia virtsii</name>
    <dbReference type="NCBI Taxonomy" id="3035915"/>
    <lineage>
        <taxon>Bacteria</taxon>
        <taxon>Bacillati</taxon>
        <taxon>Actinomycetota</taxon>
        <taxon>Actinomycetes</taxon>
        <taxon>Micrococcales</taxon>
        <taxon>Microbacteriaceae</taxon>
        <taxon>Leifsonia</taxon>
    </lineage>
</organism>